<dbReference type="Proteomes" id="UP000215261">
    <property type="component" value="Unassembled WGS sequence"/>
</dbReference>
<feature type="transmembrane region" description="Helical" evidence="9">
    <location>
        <begin position="130"/>
        <end position="148"/>
    </location>
</feature>
<dbReference type="PANTHER" id="PTHR43394">
    <property type="entry name" value="ATP-DEPENDENT PERMEASE MDL1, MITOCHONDRIAL"/>
    <property type="match status" value="1"/>
</dbReference>
<name>A0A231Q048_9LACO</name>
<evidence type="ECO:0000256" key="7">
    <source>
        <dbReference type="ARBA" id="ARBA00022989"/>
    </source>
</evidence>
<keyword evidence="2" id="KW-0813">Transport</keyword>
<evidence type="ECO:0000256" key="5">
    <source>
        <dbReference type="ARBA" id="ARBA00022741"/>
    </source>
</evidence>
<feature type="transmembrane region" description="Helical" evidence="9">
    <location>
        <begin position="274"/>
        <end position="295"/>
    </location>
</feature>
<dbReference type="InterPro" id="IPR003439">
    <property type="entry name" value="ABC_transporter-like_ATP-bd"/>
</dbReference>
<evidence type="ECO:0000256" key="2">
    <source>
        <dbReference type="ARBA" id="ARBA00022448"/>
    </source>
</evidence>
<keyword evidence="6 12" id="KW-0067">ATP-binding</keyword>
<dbReference type="RefSeq" id="WP_089143718.1">
    <property type="nucleotide sequence ID" value="NZ_LUGD01000047.1"/>
</dbReference>
<protein>
    <submittedName>
        <fullName evidence="12">Multidrug ABC transporter ATP-binding protein</fullName>
    </submittedName>
</protein>
<dbReference type="InterPro" id="IPR011527">
    <property type="entry name" value="ABC1_TM_dom"/>
</dbReference>
<evidence type="ECO:0000256" key="9">
    <source>
        <dbReference type="SAM" id="Phobius"/>
    </source>
</evidence>
<evidence type="ECO:0000313" key="12">
    <source>
        <dbReference type="EMBL" id="OXS37770.1"/>
    </source>
</evidence>
<feature type="domain" description="ABC transmembrane type-1" evidence="11">
    <location>
        <begin position="15"/>
        <end position="297"/>
    </location>
</feature>
<accession>A0A231Q048</accession>
<dbReference type="PROSITE" id="PS50893">
    <property type="entry name" value="ABC_TRANSPORTER_2"/>
    <property type="match status" value="1"/>
</dbReference>
<dbReference type="Gene3D" id="3.40.50.300">
    <property type="entry name" value="P-loop containing nucleotide triphosphate hydrolases"/>
    <property type="match status" value="1"/>
</dbReference>
<dbReference type="FunFam" id="3.40.50.300:FF:000854">
    <property type="entry name" value="Multidrug ABC transporter ATP-binding protein"/>
    <property type="match status" value="1"/>
</dbReference>
<sequence length="576" mass="63764">MIRLLKKYLDWWAVLGAVIFLGIQVMCDLYLPNLTSRLIDNGVAKGDTAYIWHVGGQMLGIAFVGLIAALFNVYFAATQAQKMGMRIRSNIFKRVLSFSNKEIDDLGTSSLITRTTNDVLQIQNVVIMMLRMMIQAPLMLLGAGFMAFTTERRLTSVFAVSIPLLLIAIALVMGSAVPLFKKLQKQIDKINLVFREGLTGVRVIRAFNQDAFEQERFDQANKDYTLTGIKVFSIVSLMFPIMTLILNGTNMGIVWFGGKLIGSMDMEVGKLVSFMTYAAMVLFSFMMLSMIFVFIPRAQAAASRINEVLQKENSIVDAPVSKQVKPQAQASLEYDQVSFRYAGAEKRVLEDLSFKMKAGQTLAVIGGTGAGKSTLINLIPRLFDVETGAVKVNGQDIRRLSQADLHAQIAFVQQKAVLFKGTIRSNMQFGKADASDEEIWQALEIAQAKDFVSKLDGGLDAVVEQNGDNFSGGQRQRLAIARALIKTASIYVFDDSFSALDFKTDAKLRQALSADERISRGIVVIVAQRISTVTQADKIIVLDEGKVAGMGTHEELKQTNPVYQEILHSQLREEEI</sequence>
<feature type="transmembrane region" description="Helical" evidence="9">
    <location>
        <begin position="154"/>
        <end position="180"/>
    </location>
</feature>
<keyword evidence="7 9" id="KW-1133">Transmembrane helix</keyword>
<dbReference type="PROSITE" id="PS00211">
    <property type="entry name" value="ABC_TRANSPORTER_1"/>
    <property type="match status" value="1"/>
</dbReference>
<dbReference type="InterPro" id="IPR039421">
    <property type="entry name" value="Type_1_exporter"/>
</dbReference>
<proteinExistence type="predicted"/>
<comment type="caution">
    <text evidence="12">The sequence shown here is derived from an EMBL/GenBank/DDBJ whole genome shotgun (WGS) entry which is preliminary data.</text>
</comment>
<dbReference type="GO" id="GO:0005524">
    <property type="term" value="F:ATP binding"/>
    <property type="evidence" value="ECO:0007669"/>
    <property type="project" value="UniProtKB-KW"/>
</dbReference>
<dbReference type="InterPro" id="IPR027417">
    <property type="entry name" value="P-loop_NTPase"/>
</dbReference>
<dbReference type="PROSITE" id="PS50929">
    <property type="entry name" value="ABC_TM1F"/>
    <property type="match status" value="1"/>
</dbReference>
<dbReference type="CDD" id="cd18548">
    <property type="entry name" value="ABC_6TM_Tm287_like"/>
    <property type="match status" value="1"/>
</dbReference>
<feature type="transmembrane region" description="Helical" evidence="9">
    <location>
        <begin position="231"/>
        <end position="254"/>
    </location>
</feature>
<organism evidence="12 13">
    <name type="scientific">Ligilactobacillus agilis</name>
    <dbReference type="NCBI Taxonomy" id="1601"/>
    <lineage>
        <taxon>Bacteria</taxon>
        <taxon>Bacillati</taxon>
        <taxon>Bacillota</taxon>
        <taxon>Bacilli</taxon>
        <taxon>Lactobacillales</taxon>
        <taxon>Lactobacillaceae</taxon>
        <taxon>Ligilactobacillus</taxon>
    </lineage>
</organism>
<gene>
    <name evidence="12" type="ORF">AYP69_09880</name>
</gene>
<comment type="subcellular location">
    <subcellularLocation>
        <location evidence="1">Cell membrane</location>
        <topology evidence="1">Multi-pass membrane protein</topology>
    </subcellularLocation>
</comment>
<evidence type="ECO:0000256" key="3">
    <source>
        <dbReference type="ARBA" id="ARBA00022475"/>
    </source>
</evidence>
<keyword evidence="4 9" id="KW-0812">Transmembrane</keyword>
<feature type="domain" description="ABC transporter" evidence="10">
    <location>
        <begin position="332"/>
        <end position="569"/>
    </location>
</feature>
<dbReference type="SMART" id="SM00382">
    <property type="entry name" value="AAA"/>
    <property type="match status" value="1"/>
</dbReference>
<dbReference type="Pfam" id="PF00664">
    <property type="entry name" value="ABC_membrane"/>
    <property type="match status" value="1"/>
</dbReference>
<dbReference type="GO" id="GO:0015421">
    <property type="term" value="F:ABC-type oligopeptide transporter activity"/>
    <property type="evidence" value="ECO:0007669"/>
    <property type="project" value="TreeGrafter"/>
</dbReference>
<dbReference type="Gene3D" id="1.20.1560.10">
    <property type="entry name" value="ABC transporter type 1, transmembrane domain"/>
    <property type="match status" value="1"/>
</dbReference>
<evidence type="ECO:0000256" key="1">
    <source>
        <dbReference type="ARBA" id="ARBA00004651"/>
    </source>
</evidence>
<dbReference type="InterPro" id="IPR017871">
    <property type="entry name" value="ABC_transporter-like_CS"/>
</dbReference>
<dbReference type="AlphaFoldDB" id="A0A231Q048"/>
<feature type="transmembrane region" description="Helical" evidence="9">
    <location>
        <begin position="51"/>
        <end position="77"/>
    </location>
</feature>
<evidence type="ECO:0000256" key="4">
    <source>
        <dbReference type="ARBA" id="ARBA00022692"/>
    </source>
</evidence>
<dbReference type="InterPro" id="IPR036640">
    <property type="entry name" value="ABC1_TM_sf"/>
</dbReference>
<reference evidence="12 13" key="1">
    <citation type="submission" date="2016-03" db="EMBL/GenBank/DDBJ databases">
        <title>Sequencing of Lactobacillus Species from Commercial Turkeys.</title>
        <authorList>
            <person name="Johnson T.J."/>
            <person name="Youmans B.P."/>
            <person name="Case K.A."/>
        </authorList>
    </citation>
    <scope>NUCLEOTIDE SEQUENCE [LARGE SCALE GENOMIC DNA]</scope>
    <source>
        <strain evidence="12 13">UMNLA1</strain>
    </source>
</reference>
<evidence type="ECO:0000256" key="8">
    <source>
        <dbReference type="ARBA" id="ARBA00023136"/>
    </source>
</evidence>
<evidence type="ECO:0000256" key="6">
    <source>
        <dbReference type="ARBA" id="ARBA00022840"/>
    </source>
</evidence>
<keyword evidence="8 9" id="KW-0472">Membrane</keyword>
<evidence type="ECO:0000259" key="10">
    <source>
        <dbReference type="PROSITE" id="PS50893"/>
    </source>
</evidence>
<evidence type="ECO:0000313" key="13">
    <source>
        <dbReference type="Proteomes" id="UP000215261"/>
    </source>
</evidence>
<keyword evidence="5" id="KW-0547">Nucleotide-binding</keyword>
<dbReference type="GO" id="GO:0005886">
    <property type="term" value="C:plasma membrane"/>
    <property type="evidence" value="ECO:0007669"/>
    <property type="project" value="UniProtKB-SubCell"/>
</dbReference>
<evidence type="ECO:0000259" key="11">
    <source>
        <dbReference type="PROSITE" id="PS50929"/>
    </source>
</evidence>
<dbReference type="SUPFAM" id="SSF90123">
    <property type="entry name" value="ABC transporter transmembrane region"/>
    <property type="match status" value="1"/>
</dbReference>
<dbReference type="Pfam" id="PF00005">
    <property type="entry name" value="ABC_tran"/>
    <property type="match status" value="1"/>
</dbReference>
<keyword evidence="3" id="KW-1003">Cell membrane</keyword>
<dbReference type="SUPFAM" id="SSF52540">
    <property type="entry name" value="P-loop containing nucleoside triphosphate hydrolases"/>
    <property type="match status" value="1"/>
</dbReference>
<dbReference type="GO" id="GO:0016887">
    <property type="term" value="F:ATP hydrolysis activity"/>
    <property type="evidence" value="ECO:0007669"/>
    <property type="project" value="InterPro"/>
</dbReference>
<dbReference type="EMBL" id="LUGO01000090">
    <property type="protein sequence ID" value="OXS37770.1"/>
    <property type="molecule type" value="Genomic_DNA"/>
</dbReference>
<dbReference type="PANTHER" id="PTHR43394:SF1">
    <property type="entry name" value="ATP-BINDING CASSETTE SUB-FAMILY B MEMBER 10, MITOCHONDRIAL"/>
    <property type="match status" value="1"/>
</dbReference>
<feature type="transmembrane region" description="Helical" evidence="9">
    <location>
        <begin position="12"/>
        <end position="31"/>
    </location>
</feature>
<dbReference type="InterPro" id="IPR003593">
    <property type="entry name" value="AAA+_ATPase"/>
</dbReference>